<accession>A0A3G9JJ33</accession>
<dbReference type="InterPro" id="IPR001597">
    <property type="entry name" value="ArAA_b-elim_lyase/Thr_aldolase"/>
</dbReference>
<gene>
    <name evidence="5" type="ORF">SG0102_08850</name>
</gene>
<keyword evidence="5" id="KW-0456">Lyase</keyword>
<dbReference type="Gene3D" id="3.40.640.10">
    <property type="entry name" value="Type I PLP-dependent aspartate aminotransferase-like (Major domain)"/>
    <property type="match status" value="1"/>
</dbReference>
<comment type="cofactor">
    <cofactor evidence="1">
        <name>pyridoxal 5'-phosphate</name>
        <dbReference type="ChEBI" id="CHEBI:597326"/>
    </cofactor>
</comment>
<proteinExistence type="inferred from homology"/>
<dbReference type="EMBL" id="AP019309">
    <property type="protein sequence ID" value="BBH25951.1"/>
    <property type="molecule type" value="Genomic_DNA"/>
</dbReference>
<dbReference type="InParanoid" id="A0A3G9JJ33"/>
<dbReference type="InterPro" id="IPR015421">
    <property type="entry name" value="PyrdxlP-dep_Trfase_major"/>
</dbReference>
<dbReference type="PANTHER" id="PTHR48097">
    <property type="entry name" value="L-THREONINE ALDOLASE-RELATED"/>
    <property type="match status" value="1"/>
</dbReference>
<evidence type="ECO:0000256" key="1">
    <source>
        <dbReference type="ARBA" id="ARBA00001933"/>
    </source>
</evidence>
<evidence type="ECO:0000313" key="6">
    <source>
        <dbReference type="Proteomes" id="UP000268059"/>
    </source>
</evidence>
<dbReference type="SUPFAM" id="SSF53383">
    <property type="entry name" value="PLP-dependent transferases"/>
    <property type="match status" value="1"/>
</dbReference>
<evidence type="ECO:0000256" key="2">
    <source>
        <dbReference type="ARBA" id="ARBA00006966"/>
    </source>
</evidence>
<dbReference type="Pfam" id="PF01212">
    <property type="entry name" value="Beta_elim_lyase"/>
    <property type="match status" value="1"/>
</dbReference>
<feature type="domain" description="Aromatic amino acid beta-eliminating lyase/threonine aldolase" evidence="4">
    <location>
        <begin position="21"/>
        <end position="271"/>
    </location>
</feature>
<comment type="similarity">
    <text evidence="2">Belongs to the threonine aldolase family.</text>
</comment>
<reference evidence="5 6" key="1">
    <citation type="submission" date="2018-11" db="EMBL/GenBank/DDBJ databases">
        <title>Novel Erysipelotrichaceae bacterium isolated from small intestine of a swine.</title>
        <authorList>
            <person name="Kim J.S."/>
            <person name="Choe H."/>
            <person name="Lee Y.R."/>
            <person name="Kim K.M."/>
            <person name="Park D.S."/>
        </authorList>
    </citation>
    <scope>NUCLEOTIDE SEQUENCE [LARGE SCALE GENOMIC DNA]</scope>
    <source>
        <strain evidence="5 6">SG0102</strain>
    </source>
</reference>
<dbReference type="GO" id="GO:0006520">
    <property type="term" value="P:amino acid metabolic process"/>
    <property type="evidence" value="ECO:0007669"/>
    <property type="project" value="InterPro"/>
</dbReference>
<dbReference type="Proteomes" id="UP000268059">
    <property type="component" value="Chromosome"/>
</dbReference>
<name>A0A3G9JJ33_9FIRM</name>
<dbReference type="RefSeq" id="WP_125118866.1">
    <property type="nucleotide sequence ID" value="NZ_AP019309.1"/>
</dbReference>
<sequence>MYYFINDYSEGAHPKLLEALVKSNEEHLTGYGSDPYCASAKEKIKAFTKVDSDDIYFISGGTQTNMIVISTMLAPYEAVVAATTGHVNFHEAGAIEHAGRKVLTIPSHDGKIDAGELKDYLATFYADENHEHMAFPGMVYVSHPTEYGTLYSKAELTAISDVCHEYDLPLFLDGARLGYALAAKHDLEIEEIGALTDVFYLGGTKVGALCGEAVVFTHNNAPKHFLTQIKQNGALLAKGRLMGVQFDALFTDDLYLKISQNAIACAMALKKGLIERGYHLYIDSPTNQQFIVVANEELKKMQEYVAYGFWEKYDDTHTVIRLATSWATQMRDVEGLLAMMERH</sequence>
<dbReference type="Gene3D" id="3.90.1150.10">
    <property type="entry name" value="Aspartate Aminotransferase, domain 1"/>
    <property type="match status" value="1"/>
</dbReference>
<protein>
    <submittedName>
        <fullName evidence="5">Amino acid lyase</fullName>
    </submittedName>
</protein>
<dbReference type="InterPro" id="IPR015424">
    <property type="entry name" value="PyrdxlP-dep_Trfase"/>
</dbReference>
<dbReference type="KEGG" id="ebm:SG0102_08850"/>
<evidence type="ECO:0000259" key="4">
    <source>
        <dbReference type="Pfam" id="PF01212"/>
    </source>
</evidence>
<dbReference type="OrthoDB" id="9774495at2"/>
<keyword evidence="3" id="KW-0663">Pyridoxal phosphate</keyword>
<dbReference type="PANTHER" id="PTHR48097:SF5">
    <property type="entry name" value="LOW SPECIFICITY L-THREONINE ALDOLASE"/>
    <property type="match status" value="1"/>
</dbReference>
<evidence type="ECO:0000256" key="3">
    <source>
        <dbReference type="ARBA" id="ARBA00022898"/>
    </source>
</evidence>
<dbReference type="InterPro" id="IPR015422">
    <property type="entry name" value="PyrdxlP-dep_Trfase_small"/>
</dbReference>
<dbReference type="AlphaFoldDB" id="A0A3G9JJ33"/>
<organism evidence="5 6">
    <name type="scientific">Intestinibaculum porci</name>
    <dbReference type="NCBI Taxonomy" id="2487118"/>
    <lineage>
        <taxon>Bacteria</taxon>
        <taxon>Bacillati</taxon>
        <taxon>Bacillota</taxon>
        <taxon>Erysipelotrichia</taxon>
        <taxon>Erysipelotrichales</taxon>
        <taxon>Erysipelotrichaceae</taxon>
        <taxon>Intestinibaculum</taxon>
    </lineage>
</organism>
<dbReference type="GO" id="GO:0016829">
    <property type="term" value="F:lyase activity"/>
    <property type="evidence" value="ECO:0007669"/>
    <property type="project" value="UniProtKB-KW"/>
</dbReference>
<evidence type="ECO:0000313" key="5">
    <source>
        <dbReference type="EMBL" id="BBH25951.1"/>
    </source>
</evidence>
<keyword evidence="6" id="KW-1185">Reference proteome</keyword>